<dbReference type="PANTHER" id="PTHR33619:SF3">
    <property type="entry name" value="POLYSACCHARIDE EXPORT PROTEIN GFCE-RELATED"/>
    <property type="match status" value="1"/>
</dbReference>
<dbReference type="AlphaFoldDB" id="A0A346NMV7"/>
<evidence type="ECO:0000313" key="5">
    <source>
        <dbReference type="EMBL" id="AXR06864.1"/>
    </source>
</evidence>
<organism evidence="5 6">
    <name type="scientific">Salinimonas sediminis</name>
    <dbReference type="NCBI Taxonomy" id="2303538"/>
    <lineage>
        <taxon>Bacteria</taxon>
        <taxon>Pseudomonadati</taxon>
        <taxon>Pseudomonadota</taxon>
        <taxon>Gammaproteobacteria</taxon>
        <taxon>Alteromonadales</taxon>
        <taxon>Alteromonadaceae</taxon>
        <taxon>Alteromonas/Salinimonas group</taxon>
        <taxon>Salinimonas</taxon>
    </lineage>
</organism>
<dbReference type="InterPro" id="IPR003715">
    <property type="entry name" value="Poly_export_N"/>
</dbReference>
<evidence type="ECO:0000259" key="4">
    <source>
        <dbReference type="Pfam" id="PF10531"/>
    </source>
</evidence>
<keyword evidence="6" id="KW-1185">Reference proteome</keyword>
<feature type="signal peptide" evidence="2">
    <location>
        <begin position="1"/>
        <end position="22"/>
    </location>
</feature>
<evidence type="ECO:0000313" key="6">
    <source>
        <dbReference type="Proteomes" id="UP000262073"/>
    </source>
</evidence>
<keyword evidence="1 2" id="KW-0732">Signal</keyword>
<dbReference type="GO" id="GO:0015159">
    <property type="term" value="F:polysaccharide transmembrane transporter activity"/>
    <property type="evidence" value="ECO:0007669"/>
    <property type="project" value="InterPro"/>
</dbReference>
<dbReference type="InterPro" id="IPR049712">
    <property type="entry name" value="Poly_export"/>
</dbReference>
<dbReference type="Proteomes" id="UP000262073">
    <property type="component" value="Chromosome"/>
</dbReference>
<dbReference type="PANTHER" id="PTHR33619">
    <property type="entry name" value="POLYSACCHARIDE EXPORT PROTEIN GFCE-RELATED"/>
    <property type="match status" value="1"/>
</dbReference>
<sequence length="174" mass="19280">MRSFLIYLISTVFIFTSLKSQADQFTLGADDIISVIVFNEIDLSHESVRISTTGDIPMPLIGQVEIAGLSIAEAESKIKFLYSQGFLKNPDISISVIEYRLFYIDGMVENPGGYNYRKGMTVQRAITLAGGFTERADKEEITIKNNGEKTVVADGNLDHSVSPGDVIVVKERFF</sequence>
<name>A0A346NMV7_9ALTE</name>
<evidence type="ECO:0000256" key="1">
    <source>
        <dbReference type="ARBA" id="ARBA00022729"/>
    </source>
</evidence>
<dbReference type="Gene3D" id="3.10.560.10">
    <property type="entry name" value="Outer membrane lipoprotein wza domain like"/>
    <property type="match status" value="1"/>
</dbReference>
<feature type="chain" id="PRO_5016773400" evidence="2">
    <location>
        <begin position="23"/>
        <end position="174"/>
    </location>
</feature>
<protein>
    <submittedName>
        <fullName evidence="5">Polysaccharide export protein</fullName>
    </submittedName>
</protein>
<dbReference type="KEGG" id="salm:D0Y50_11145"/>
<dbReference type="InterPro" id="IPR019554">
    <property type="entry name" value="Soluble_ligand-bd"/>
</dbReference>
<dbReference type="RefSeq" id="WP_117317008.1">
    <property type="nucleotide sequence ID" value="NZ_CP031769.1"/>
</dbReference>
<dbReference type="EMBL" id="CP031769">
    <property type="protein sequence ID" value="AXR06864.1"/>
    <property type="molecule type" value="Genomic_DNA"/>
</dbReference>
<feature type="domain" description="Polysaccharide export protein N-terminal" evidence="3">
    <location>
        <begin position="21"/>
        <end position="96"/>
    </location>
</feature>
<proteinExistence type="predicted"/>
<dbReference type="Gene3D" id="3.30.1950.10">
    <property type="entry name" value="wza like domain"/>
    <property type="match status" value="1"/>
</dbReference>
<evidence type="ECO:0000259" key="3">
    <source>
        <dbReference type="Pfam" id="PF02563"/>
    </source>
</evidence>
<feature type="domain" description="Soluble ligand binding" evidence="4">
    <location>
        <begin position="102"/>
        <end position="151"/>
    </location>
</feature>
<dbReference type="Pfam" id="PF10531">
    <property type="entry name" value="SLBB"/>
    <property type="match status" value="1"/>
</dbReference>
<evidence type="ECO:0000256" key="2">
    <source>
        <dbReference type="SAM" id="SignalP"/>
    </source>
</evidence>
<dbReference type="OrthoDB" id="9808948at2"/>
<dbReference type="Pfam" id="PF02563">
    <property type="entry name" value="Poly_export"/>
    <property type="match status" value="1"/>
</dbReference>
<gene>
    <name evidence="5" type="ORF">D0Y50_11145</name>
</gene>
<reference evidence="5 6" key="1">
    <citation type="submission" date="2018-08" db="EMBL/GenBank/DDBJ databases">
        <title>Salinimonas sediminis sp. nov., a piezophilic bacterium isolated from a deep-sea sediment sample from the New Britain Trench.</title>
        <authorList>
            <person name="Cao J."/>
        </authorList>
    </citation>
    <scope>NUCLEOTIDE SEQUENCE [LARGE SCALE GENOMIC DNA]</scope>
    <source>
        <strain evidence="5 6">N102</strain>
    </source>
</reference>
<accession>A0A346NMV7</accession>